<evidence type="ECO:0000313" key="3">
    <source>
        <dbReference type="Proteomes" id="UP000507470"/>
    </source>
</evidence>
<accession>A0A6J8CSW7</accession>
<dbReference type="EMBL" id="CACVKT020005842">
    <property type="protein sequence ID" value="CAC5398204.1"/>
    <property type="molecule type" value="Genomic_DNA"/>
</dbReference>
<reference evidence="2 3" key="1">
    <citation type="submission" date="2020-06" db="EMBL/GenBank/DDBJ databases">
        <authorList>
            <person name="Li R."/>
            <person name="Bekaert M."/>
        </authorList>
    </citation>
    <scope>NUCLEOTIDE SEQUENCE [LARGE SCALE GENOMIC DNA]</scope>
    <source>
        <strain evidence="3">wild</strain>
    </source>
</reference>
<sequence length="311" mass="33873">MRQNCTCKLSLNDQDQSFTIKFQRFNDQLNSIPSNADCGLILTFSIGQDIFGDANCFGVSSVSKLIVKKDVMTIRSMAVNGTLQEDEGYCIEIRKVDVTAGNKLKLTCGINSTLATITTTASMETTTARTKTISLLSLTTTTSKNNIPNITTTINSDEFTFATSTSIDGIVSTKHVNPYKVDTGNDDTAIYVPLVTSAGGLVIVITVFVLCCKRFRMCVIKKKLASNTFYETVNIPSAANGTDDTSTSNNYSSLAMRNVQSSSENIKLSGTHNIPLSIISKGQSDKMKTIENEKQVTVTNGQRYQYANLVF</sequence>
<keyword evidence="3" id="KW-1185">Reference proteome</keyword>
<protein>
    <submittedName>
        <fullName evidence="2">Uncharacterized protein</fullName>
    </submittedName>
</protein>
<organism evidence="2 3">
    <name type="scientific">Mytilus coruscus</name>
    <name type="common">Sea mussel</name>
    <dbReference type="NCBI Taxonomy" id="42192"/>
    <lineage>
        <taxon>Eukaryota</taxon>
        <taxon>Metazoa</taxon>
        <taxon>Spiralia</taxon>
        <taxon>Lophotrochozoa</taxon>
        <taxon>Mollusca</taxon>
        <taxon>Bivalvia</taxon>
        <taxon>Autobranchia</taxon>
        <taxon>Pteriomorphia</taxon>
        <taxon>Mytilida</taxon>
        <taxon>Mytiloidea</taxon>
        <taxon>Mytilidae</taxon>
        <taxon>Mytilinae</taxon>
        <taxon>Mytilus</taxon>
    </lineage>
</organism>
<dbReference type="AlphaFoldDB" id="A0A6J8CSW7"/>
<gene>
    <name evidence="2" type="ORF">MCOR_32588</name>
</gene>
<dbReference type="OrthoDB" id="10520818at2759"/>
<evidence type="ECO:0000256" key="1">
    <source>
        <dbReference type="SAM" id="Phobius"/>
    </source>
</evidence>
<keyword evidence="1" id="KW-1133">Transmembrane helix</keyword>
<proteinExistence type="predicted"/>
<feature type="transmembrane region" description="Helical" evidence="1">
    <location>
        <begin position="190"/>
        <end position="212"/>
    </location>
</feature>
<keyword evidence="1" id="KW-0472">Membrane</keyword>
<dbReference type="Proteomes" id="UP000507470">
    <property type="component" value="Unassembled WGS sequence"/>
</dbReference>
<name>A0A6J8CSW7_MYTCO</name>
<evidence type="ECO:0000313" key="2">
    <source>
        <dbReference type="EMBL" id="CAC5398204.1"/>
    </source>
</evidence>
<keyword evidence="1" id="KW-0812">Transmembrane</keyword>